<proteinExistence type="predicted"/>
<accession>A0ACC0LRT7</accession>
<dbReference type="Proteomes" id="UP001062846">
    <property type="component" value="Chromosome 11"/>
</dbReference>
<evidence type="ECO:0000313" key="2">
    <source>
        <dbReference type="Proteomes" id="UP001062846"/>
    </source>
</evidence>
<sequence length="297" mass="32806">MGSCISKCKRKRKHQVEPGHVEDKLVISRAPPPASSLSFSSTKKQTLDPNSPTSASSSVSSVSFTTMNTSNSCSLTSSLSSTSSISSSVVSSKERSFSNEFLYSCVKENPQIIRVDPVRGVLRKPAAVKNYSPDSIQSRQFSSIPQKRARANSPVLSRQKSFRREIEISNYANSIPSRNLRSPSPSRRFGVDHNYRGDLKNRHKDLCCKNSAVAKENAVSSGILSAKRENIRPSSPCNNSGRNRGYLMNRENGVYRIGSKIDEFAVGEEFSSKRDVDVIPMEDIDNPLIALDCFIFL</sequence>
<reference evidence="1" key="1">
    <citation type="submission" date="2022-02" db="EMBL/GenBank/DDBJ databases">
        <title>Plant Genome Project.</title>
        <authorList>
            <person name="Zhang R.-G."/>
        </authorList>
    </citation>
    <scope>NUCLEOTIDE SEQUENCE</scope>
    <source>
        <strain evidence="1">AT1</strain>
    </source>
</reference>
<protein>
    <submittedName>
        <fullName evidence="1">Uncharacterized protein</fullName>
    </submittedName>
</protein>
<name>A0ACC0LRT7_RHOML</name>
<comment type="caution">
    <text evidence="1">The sequence shown here is derived from an EMBL/GenBank/DDBJ whole genome shotgun (WGS) entry which is preliminary data.</text>
</comment>
<keyword evidence="2" id="KW-1185">Reference proteome</keyword>
<organism evidence="1 2">
    <name type="scientific">Rhododendron molle</name>
    <name type="common">Chinese azalea</name>
    <name type="synonym">Azalea mollis</name>
    <dbReference type="NCBI Taxonomy" id="49168"/>
    <lineage>
        <taxon>Eukaryota</taxon>
        <taxon>Viridiplantae</taxon>
        <taxon>Streptophyta</taxon>
        <taxon>Embryophyta</taxon>
        <taxon>Tracheophyta</taxon>
        <taxon>Spermatophyta</taxon>
        <taxon>Magnoliopsida</taxon>
        <taxon>eudicotyledons</taxon>
        <taxon>Gunneridae</taxon>
        <taxon>Pentapetalae</taxon>
        <taxon>asterids</taxon>
        <taxon>Ericales</taxon>
        <taxon>Ericaceae</taxon>
        <taxon>Ericoideae</taxon>
        <taxon>Rhodoreae</taxon>
        <taxon>Rhododendron</taxon>
    </lineage>
</organism>
<gene>
    <name evidence="1" type="ORF">RHMOL_Rhmol11G0135000</name>
</gene>
<dbReference type="EMBL" id="CM046398">
    <property type="protein sequence ID" value="KAI8531416.1"/>
    <property type="molecule type" value="Genomic_DNA"/>
</dbReference>
<evidence type="ECO:0000313" key="1">
    <source>
        <dbReference type="EMBL" id="KAI8531416.1"/>
    </source>
</evidence>